<comment type="subunit">
    <text evidence="3">Interacts with COX5B; this interaction may contribute to localize PYROXD2 to the inner face of the inner mitochondrial membrane.</text>
</comment>
<comment type="subcellular location">
    <subcellularLocation>
        <location evidence="1">Mitochondrion matrix</location>
    </subcellularLocation>
</comment>
<evidence type="ECO:0000256" key="1">
    <source>
        <dbReference type="ARBA" id="ARBA00004305"/>
    </source>
</evidence>
<dbReference type="EMBL" id="UINC01154064">
    <property type="protein sequence ID" value="SVD49137.1"/>
    <property type="molecule type" value="Genomic_DNA"/>
</dbReference>
<dbReference type="InterPro" id="IPR036188">
    <property type="entry name" value="FAD/NAD-bd_sf"/>
</dbReference>
<reference evidence="6" key="1">
    <citation type="submission" date="2018-05" db="EMBL/GenBank/DDBJ databases">
        <authorList>
            <person name="Lanie J.A."/>
            <person name="Ng W.-L."/>
            <person name="Kazmierczak K.M."/>
            <person name="Andrzejewski T.M."/>
            <person name="Davidsen T.M."/>
            <person name="Wayne K.J."/>
            <person name="Tettelin H."/>
            <person name="Glass J.I."/>
            <person name="Rusch D."/>
            <person name="Podicherti R."/>
            <person name="Tsui H.-C.T."/>
            <person name="Winkler M.E."/>
        </authorList>
    </citation>
    <scope>NUCLEOTIDE SEQUENCE</scope>
</reference>
<dbReference type="Gene3D" id="3.50.50.60">
    <property type="entry name" value="FAD/NAD(P)-binding domain"/>
    <property type="match status" value="1"/>
</dbReference>
<dbReference type="Pfam" id="PF01593">
    <property type="entry name" value="Amino_oxidase"/>
    <property type="match status" value="1"/>
</dbReference>
<evidence type="ECO:0000313" key="6">
    <source>
        <dbReference type="EMBL" id="SVD49137.1"/>
    </source>
</evidence>
<protein>
    <recommendedName>
        <fullName evidence="4">Pyridine nucleotide-disulfide oxidoreductase domain-containing protein 2</fullName>
    </recommendedName>
</protein>
<dbReference type="PANTHER" id="PTHR10668:SF103">
    <property type="entry name" value="PYRIDINE NUCLEOTIDE-DISULFIDE OXIDOREDUCTASE DOMAIN-CONTAINING PROTEIN 2"/>
    <property type="match status" value="1"/>
</dbReference>
<evidence type="ECO:0000256" key="2">
    <source>
        <dbReference type="ARBA" id="ARBA00037217"/>
    </source>
</evidence>
<dbReference type="GO" id="GO:0016491">
    <property type="term" value="F:oxidoreductase activity"/>
    <property type="evidence" value="ECO:0007669"/>
    <property type="project" value="InterPro"/>
</dbReference>
<dbReference type="GO" id="GO:0005759">
    <property type="term" value="C:mitochondrial matrix"/>
    <property type="evidence" value="ECO:0007669"/>
    <property type="project" value="UniProtKB-SubCell"/>
</dbReference>
<accession>A0A382VRJ1</accession>
<feature type="non-terminal residue" evidence="6">
    <location>
        <position position="1"/>
    </location>
</feature>
<gene>
    <name evidence="6" type="ORF">METZ01_LOCUS401991</name>
</gene>
<feature type="domain" description="Amine oxidase" evidence="5">
    <location>
        <begin position="3"/>
        <end position="267"/>
    </location>
</feature>
<organism evidence="6">
    <name type="scientific">marine metagenome</name>
    <dbReference type="NCBI Taxonomy" id="408172"/>
    <lineage>
        <taxon>unclassified sequences</taxon>
        <taxon>metagenomes</taxon>
        <taxon>ecological metagenomes</taxon>
    </lineage>
</organism>
<dbReference type="PANTHER" id="PTHR10668">
    <property type="entry name" value="PHYTOENE DEHYDROGENASE"/>
    <property type="match status" value="1"/>
</dbReference>
<dbReference type="SUPFAM" id="SSF51905">
    <property type="entry name" value="FAD/NAD(P)-binding domain"/>
    <property type="match status" value="1"/>
</dbReference>
<proteinExistence type="predicted"/>
<evidence type="ECO:0000256" key="4">
    <source>
        <dbReference type="ARBA" id="ARBA00040298"/>
    </source>
</evidence>
<dbReference type="InterPro" id="IPR002937">
    <property type="entry name" value="Amino_oxidase"/>
</dbReference>
<comment type="function">
    <text evidence="2">Probable oxidoreductase that may play a role as regulator of mitochondrial function.</text>
</comment>
<sequence length="273" mass="29611">ARDRGAVIRTGIPVKRIVIEDGRVSGVETQSGETFFSSLVVSNADPKSTIMCLVGVKNVETGFTRRIHHIRARGNAAKLHLALDKLPKISGVEDHEFADRFVIAPDEVYVERAFNHAKYGETSVKPVFEISFPSFSDKSLAPAGKHVMSAIVQYVPCRLREGWTDGTRDAFLQTAMGTLKEFMPDLESRVVASELLTPADFEKQLHMTGGHWHHGELALDQFLFTRPVGGAQQYAMPVDGLYLCGAGAHPGGGVSGAAGRNAARAILKVEKSA</sequence>
<dbReference type="AlphaFoldDB" id="A0A382VRJ1"/>
<evidence type="ECO:0000256" key="3">
    <source>
        <dbReference type="ARBA" id="ARBA00038825"/>
    </source>
</evidence>
<name>A0A382VRJ1_9ZZZZ</name>
<evidence type="ECO:0000259" key="5">
    <source>
        <dbReference type="Pfam" id="PF01593"/>
    </source>
</evidence>